<feature type="transmembrane region" description="Helical" evidence="1">
    <location>
        <begin position="258"/>
        <end position="277"/>
    </location>
</feature>
<keyword evidence="1" id="KW-0812">Transmembrane</keyword>
<keyword evidence="4" id="KW-1185">Reference proteome</keyword>
<keyword evidence="1" id="KW-0472">Membrane</keyword>
<dbReference type="Pfam" id="PF13968">
    <property type="entry name" value="DUF4220"/>
    <property type="match status" value="2"/>
</dbReference>
<feature type="domain" description="DUF4220" evidence="2">
    <location>
        <begin position="57"/>
        <end position="190"/>
    </location>
</feature>
<name>A0A2H5QVN9_CITUN</name>
<dbReference type="InterPro" id="IPR025315">
    <property type="entry name" value="DUF4220"/>
</dbReference>
<feature type="transmembrane region" description="Helical" evidence="1">
    <location>
        <begin position="21"/>
        <end position="41"/>
    </location>
</feature>
<proteinExistence type="predicted"/>
<dbReference type="Proteomes" id="UP000236630">
    <property type="component" value="Unassembled WGS sequence"/>
</dbReference>
<sequence>MKGEKMLNPIPESVKKIWDDWNIRGVILFSLSLQAVLVLFAPLRKATGNKLIISVIWSAYLLADWAANFGVGLITERARDTPTAEYSSKHWPAENNELLAFWATFFMLHLGGPDTITAFALEDSELWLRHLFGFIFQAVAAVYIFLTSLPGNKLFFPTVLVFIAGMIKYFERIRALYLASMEKFRDSALRGEVGSRYFKFFKLILVNLIHSFESLNYEEPLFDDFSPEKALGIIEVELNLVYEVLHTKIQVTHSVLGIILRFICFCSVVAALSVFHFQVEKHGFNQFDNRIAAILSWFLILNRPRRHSQSGGKYEVLATPFLFRKWSGSVSGSIWMRCWLKGSPSRVHKVKSGLHLACWKVIHYLGIDRLIPCMAIATNKVIQFLHIYKIIALFDRSDIVYEIRIETSLSHKPLTKQLWQFIFDEIKGKAQNPETANKRKCSASGDCTLQELDTTNLIPLMQDISSTYVHFNLNVSVAIWHVTTELLYYTAEEVSNEMT</sequence>
<accession>A0A2H5QVN9</accession>
<protein>
    <recommendedName>
        <fullName evidence="2">DUF4220 domain-containing protein</fullName>
    </recommendedName>
</protein>
<organism evidence="3 4">
    <name type="scientific">Citrus unshiu</name>
    <name type="common">Satsuma mandarin</name>
    <name type="synonym">Citrus nobilis var. unshiu</name>
    <dbReference type="NCBI Taxonomy" id="55188"/>
    <lineage>
        <taxon>Eukaryota</taxon>
        <taxon>Viridiplantae</taxon>
        <taxon>Streptophyta</taxon>
        <taxon>Embryophyta</taxon>
        <taxon>Tracheophyta</taxon>
        <taxon>Spermatophyta</taxon>
        <taxon>Magnoliopsida</taxon>
        <taxon>eudicotyledons</taxon>
        <taxon>Gunneridae</taxon>
        <taxon>Pentapetalae</taxon>
        <taxon>rosids</taxon>
        <taxon>malvids</taxon>
        <taxon>Sapindales</taxon>
        <taxon>Rutaceae</taxon>
        <taxon>Aurantioideae</taxon>
        <taxon>Citrus</taxon>
    </lineage>
</organism>
<evidence type="ECO:0000259" key="2">
    <source>
        <dbReference type="Pfam" id="PF13968"/>
    </source>
</evidence>
<dbReference type="PANTHER" id="PTHR31325">
    <property type="entry name" value="OS01G0798800 PROTEIN-RELATED"/>
    <property type="match status" value="1"/>
</dbReference>
<evidence type="ECO:0000313" key="3">
    <source>
        <dbReference type="EMBL" id="GAY68691.1"/>
    </source>
</evidence>
<feature type="domain" description="DUF4220" evidence="2">
    <location>
        <begin position="196"/>
        <end position="299"/>
    </location>
</feature>
<dbReference type="AlphaFoldDB" id="A0A2H5QVN9"/>
<evidence type="ECO:0000313" key="4">
    <source>
        <dbReference type="Proteomes" id="UP000236630"/>
    </source>
</evidence>
<dbReference type="EMBL" id="BDQV01000953">
    <property type="protein sequence ID" value="GAY68691.1"/>
    <property type="molecule type" value="Genomic_DNA"/>
</dbReference>
<reference evidence="3 4" key="1">
    <citation type="journal article" date="2017" name="Front. Genet.">
        <title>Draft sequencing of the heterozygous diploid genome of Satsuma (Citrus unshiu Marc.) using a hybrid assembly approach.</title>
        <authorList>
            <person name="Shimizu T."/>
            <person name="Tanizawa Y."/>
            <person name="Mochizuki T."/>
            <person name="Nagasaki H."/>
            <person name="Yoshioka T."/>
            <person name="Toyoda A."/>
            <person name="Fujiyama A."/>
            <person name="Kaminuma E."/>
            <person name="Nakamura Y."/>
        </authorList>
    </citation>
    <scope>NUCLEOTIDE SEQUENCE [LARGE SCALE GENOMIC DNA]</scope>
    <source>
        <strain evidence="4">cv. Miyagawa wase</strain>
    </source>
</reference>
<dbReference type="STRING" id="55188.A0A2H5QVN9"/>
<feature type="transmembrane region" description="Helical" evidence="1">
    <location>
        <begin position="99"/>
        <end position="121"/>
    </location>
</feature>
<comment type="caution">
    <text evidence="3">The sequence shown here is derived from an EMBL/GenBank/DDBJ whole genome shotgun (WGS) entry which is preliminary data.</text>
</comment>
<gene>
    <name evidence="3" type="ORF">CUMW_266110</name>
</gene>
<evidence type="ECO:0000256" key="1">
    <source>
        <dbReference type="SAM" id="Phobius"/>
    </source>
</evidence>
<keyword evidence="1" id="KW-1133">Transmembrane helix</keyword>